<dbReference type="Gene3D" id="2.60.120.10">
    <property type="entry name" value="Jelly Rolls"/>
    <property type="match status" value="1"/>
</dbReference>
<proteinExistence type="predicted"/>
<dbReference type="GeneID" id="63683444"/>
<dbReference type="InterPro" id="IPR046458">
    <property type="entry name" value="PMI_typeI_hel"/>
</dbReference>
<evidence type="ECO:0000313" key="2">
    <source>
        <dbReference type="EMBL" id="EJU02084.1"/>
    </source>
</evidence>
<reference evidence="2 3" key="1">
    <citation type="journal article" date="2012" name="Science">
        <title>The Paleozoic origin of enzymatic lignin decomposition reconstructed from 31 fungal genomes.</title>
        <authorList>
            <person name="Floudas D."/>
            <person name="Binder M."/>
            <person name="Riley R."/>
            <person name="Barry K."/>
            <person name="Blanchette R.A."/>
            <person name="Henrissat B."/>
            <person name="Martinez A.T."/>
            <person name="Otillar R."/>
            <person name="Spatafora J.W."/>
            <person name="Yadav J.S."/>
            <person name="Aerts A."/>
            <person name="Benoit I."/>
            <person name="Boyd A."/>
            <person name="Carlson A."/>
            <person name="Copeland A."/>
            <person name="Coutinho P.M."/>
            <person name="de Vries R.P."/>
            <person name="Ferreira P."/>
            <person name="Findley K."/>
            <person name="Foster B."/>
            <person name="Gaskell J."/>
            <person name="Glotzer D."/>
            <person name="Gorecki P."/>
            <person name="Heitman J."/>
            <person name="Hesse C."/>
            <person name="Hori C."/>
            <person name="Igarashi K."/>
            <person name="Jurgens J.A."/>
            <person name="Kallen N."/>
            <person name="Kersten P."/>
            <person name="Kohler A."/>
            <person name="Kuees U."/>
            <person name="Kumar T.K.A."/>
            <person name="Kuo A."/>
            <person name="LaButti K."/>
            <person name="Larrondo L.F."/>
            <person name="Lindquist E."/>
            <person name="Ling A."/>
            <person name="Lombard V."/>
            <person name="Lucas S."/>
            <person name="Lundell T."/>
            <person name="Martin R."/>
            <person name="McLaughlin D.J."/>
            <person name="Morgenstern I."/>
            <person name="Morin E."/>
            <person name="Murat C."/>
            <person name="Nagy L.G."/>
            <person name="Nolan M."/>
            <person name="Ohm R.A."/>
            <person name="Patyshakuliyeva A."/>
            <person name="Rokas A."/>
            <person name="Ruiz-Duenas F.J."/>
            <person name="Sabat G."/>
            <person name="Salamov A."/>
            <person name="Samejima M."/>
            <person name="Schmutz J."/>
            <person name="Slot J.C."/>
            <person name="St John F."/>
            <person name="Stenlid J."/>
            <person name="Sun H."/>
            <person name="Sun S."/>
            <person name="Syed K."/>
            <person name="Tsang A."/>
            <person name="Wiebenga A."/>
            <person name="Young D."/>
            <person name="Pisabarro A."/>
            <person name="Eastwood D.C."/>
            <person name="Martin F."/>
            <person name="Cullen D."/>
            <person name="Grigoriev I.V."/>
            <person name="Hibbett D.S."/>
        </authorList>
    </citation>
    <scope>NUCLEOTIDE SEQUENCE [LARGE SCALE GENOMIC DNA]</scope>
    <source>
        <strain evidence="2 3">DJM-731 SS1</strain>
    </source>
</reference>
<keyword evidence="3" id="KW-1185">Reference proteome</keyword>
<organism evidence="2 3">
    <name type="scientific">Dacryopinax primogenitus (strain DJM 731)</name>
    <name type="common">Brown rot fungus</name>
    <dbReference type="NCBI Taxonomy" id="1858805"/>
    <lineage>
        <taxon>Eukaryota</taxon>
        <taxon>Fungi</taxon>
        <taxon>Dikarya</taxon>
        <taxon>Basidiomycota</taxon>
        <taxon>Agaricomycotina</taxon>
        <taxon>Dacrymycetes</taxon>
        <taxon>Dacrymycetales</taxon>
        <taxon>Dacrymycetaceae</taxon>
        <taxon>Dacryopinax</taxon>
    </lineage>
</organism>
<protein>
    <recommendedName>
        <fullName evidence="1">Phosphomannose isomerase type I helical insertion domain-containing protein</fullName>
    </recommendedName>
</protein>
<dbReference type="STRING" id="1858805.M5G002"/>
<dbReference type="InterPro" id="IPR011051">
    <property type="entry name" value="RmlC_Cupin_sf"/>
</dbReference>
<dbReference type="PANTHER" id="PTHR10309:SF0">
    <property type="entry name" value="MANNOSE-6-PHOSPHATE ISOMERASE"/>
    <property type="match status" value="1"/>
</dbReference>
<accession>M5G002</accession>
<gene>
    <name evidence="2" type="ORF">DACRYDRAFT_107029</name>
</gene>
<dbReference type="InterPro" id="IPR014710">
    <property type="entry name" value="RmlC-like_jellyroll"/>
</dbReference>
<dbReference type="GO" id="GO:0005829">
    <property type="term" value="C:cytosol"/>
    <property type="evidence" value="ECO:0007669"/>
    <property type="project" value="TreeGrafter"/>
</dbReference>
<evidence type="ECO:0000259" key="1">
    <source>
        <dbReference type="Pfam" id="PF20512"/>
    </source>
</evidence>
<dbReference type="AlphaFoldDB" id="M5G002"/>
<name>M5G002_DACPD</name>
<dbReference type="PANTHER" id="PTHR10309">
    <property type="entry name" value="MANNOSE-6-PHOSPHATE ISOMERASE"/>
    <property type="match status" value="1"/>
</dbReference>
<dbReference type="Gene3D" id="1.10.441.10">
    <property type="entry name" value="Phosphomannose Isomerase, domain 2"/>
    <property type="match status" value="1"/>
</dbReference>
<dbReference type="Pfam" id="PF20512">
    <property type="entry name" value="PMI_typeI_hel"/>
    <property type="match status" value="1"/>
</dbReference>
<dbReference type="InterPro" id="IPR016305">
    <property type="entry name" value="Mannose-6-P_Isomerase"/>
</dbReference>
<dbReference type="UniPathway" id="UPA00126">
    <property type="reaction ID" value="UER00423"/>
</dbReference>
<dbReference type="GO" id="GO:0004476">
    <property type="term" value="F:mannose-6-phosphate isomerase activity"/>
    <property type="evidence" value="ECO:0007669"/>
    <property type="project" value="InterPro"/>
</dbReference>
<dbReference type="Proteomes" id="UP000030653">
    <property type="component" value="Unassembled WGS sequence"/>
</dbReference>
<dbReference type="PRINTS" id="PR00714">
    <property type="entry name" value="MAN6PISMRASE"/>
</dbReference>
<sequence>MHLPGYSGSYVQGEPVLSIYGYMQSGDGECADVEELQSPGPKRGVEAVFKSLMEAPKSEVRKWVGALVQRYKEGSDVKDEEKGVQDLAIILDSQFLGDIGIMCVFVLNVLHLNPGEAVFLKANDPHAYIDGVNVRLEEIGILAQQKAAGISAILSDKAPVTEAMFGVNGFNDGKPANNKQRASQSKSSS</sequence>
<evidence type="ECO:0000313" key="3">
    <source>
        <dbReference type="Proteomes" id="UP000030653"/>
    </source>
</evidence>
<dbReference type="RefSeq" id="XP_040628981.1">
    <property type="nucleotide sequence ID" value="XM_040768382.1"/>
</dbReference>
<dbReference type="HOGENOM" id="CLU_1434400_0_0_1"/>
<feature type="domain" description="Phosphomannose isomerase type I helical insertion" evidence="1">
    <location>
        <begin position="44"/>
        <end position="107"/>
    </location>
</feature>
<dbReference type="OrthoDB" id="6605218at2759"/>
<dbReference type="GO" id="GO:0009298">
    <property type="term" value="P:GDP-mannose biosynthetic process"/>
    <property type="evidence" value="ECO:0007669"/>
    <property type="project" value="UniProtKB-UniPathway"/>
</dbReference>
<dbReference type="EMBL" id="JH795862">
    <property type="protein sequence ID" value="EJU02084.1"/>
    <property type="molecule type" value="Genomic_DNA"/>
</dbReference>
<dbReference type="SUPFAM" id="SSF51182">
    <property type="entry name" value="RmlC-like cupins"/>
    <property type="match status" value="1"/>
</dbReference>